<feature type="compositionally biased region" description="Basic and acidic residues" evidence="1">
    <location>
        <begin position="315"/>
        <end position="324"/>
    </location>
</feature>
<keyword evidence="3" id="KW-1185">Reference proteome</keyword>
<evidence type="ECO:0000313" key="3">
    <source>
        <dbReference type="Proteomes" id="UP000887568"/>
    </source>
</evidence>
<reference evidence="2" key="1">
    <citation type="submission" date="2022-11" db="UniProtKB">
        <authorList>
            <consortium name="EnsemblMetazoa"/>
        </authorList>
    </citation>
    <scope>IDENTIFICATION</scope>
</reference>
<dbReference type="Proteomes" id="UP000887568">
    <property type="component" value="Unplaced"/>
</dbReference>
<dbReference type="PANTHER" id="PTHR33480:SF1">
    <property type="entry name" value="TYR RECOMBINASE DOMAIN-CONTAINING PROTEIN"/>
    <property type="match status" value="1"/>
</dbReference>
<dbReference type="OrthoDB" id="10063408at2759"/>
<sequence>MTDMSECNEDVASTQLGPHEVPNPEGSPNAQDVYGNVPKRQRMDGNESNSSEQNSQFVSSSNAQLSTDAEQTSSQASSQWQQWRSLFKDIFIETQKPTQTQCLACGDGEGDLVRCLDCGPGVTRCIDCTLSYHKESHLLHKPELVLETGVSPFPLRSRFERKNHQCFTTHTKSIQIFDEKGRLHNCWFTSCACEAPSATLLRWNLWPATPEKPRLAFHEELLRWFESLLAEGLSLRAASEAVRRRNSLKTQEADILYRNLKSGCFEEYKFFRRHCANLGSEPSTVKNGSMYVASPKSSVSELRRESHVPSSESMNEDRMTRSDSHTTLQGPISTVTGIEPQFRVGSPGSSDPSSIEEAVRSGVSVDQNCQEWKVEPLDGDDDSEAEYILVPVNEASAPNQNGLDVKPILFPAYGNGSNQAGQIIPFPGMPPRADQDLNHFDNLGSSDVAVMPTANIGKTRVWDKRQYCLYCRESFAKLPRHLRHAHRDEPDVIFLSRTQCPITQRRLLSKLRNLGNHLQNSDVLRQGTGKLIVVKRPSPGETVARTAADYQPCPYCFGYYVLRDQTKHNCHLKNFRAESALWLNLTLQH</sequence>
<name>A0A914BN87_PATMI</name>
<dbReference type="PANTHER" id="PTHR33480">
    <property type="entry name" value="SET DOMAIN-CONTAINING PROTEIN-RELATED"/>
    <property type="match status" value="1"/>
</dbReference>
<accession>A0A914BN87</accession>
<feature type="region of interest" description="Disordered" evidence="1">
    <location>
        <begin position="1"/>
        <end position="77"/>
    </location>
</feature>
<dbReference type="RefSeq" id="XP_038077191.1">
    <property type="nucleotide sequence ID" value="XM_038221263.1"/>
</dbReference>
<dbReference type="OMA" id="GKTRVWD"/>
<feature type="region of interest" description="Disordered" evidence="1">
    <location>
        <begin position="296"/>
        <end position="332"/>
    </location>
</feature>
<dbReference type="EnsemblMetazoa" id="XM_038221263.1">
    <property type="protein sequence ID" value="XP_038077191.1"/>
    <property type="gene ID" value="LOC119745009"/>
</dbReference>
<protein>
    <submittedName>
        <fullName evidence="2">Uncharacterized protein</fullName>
    </submittedName>
</protein>
<evidence type="ECO:0000256" key="1">
    <source>
        <dbReference type="SAM" id="MobiDB-lite"/>
    </source>
</evidence>
<dbReference type="AlphaFoldDB" id="A0A914BN87"/>
<dbReference type="GeneID" id="119745009"/>
<evidence type="ECO:0000313" key="2">
    <source>
        <dbReference type="EnsemblMetazoa" id="XP_038077191.1"/>
    </source>
</evidence>
<feature type="compositionally biased region" description="Low complexity" evidence="1">
    <location>
        <begin position="46"/>
        <end position="62"/>
    </location>
</feature>
<organism evidence="2 3">
    <name type="scientific">Patiria miniata</name>
    <name type="common">Bat star</name>
    <name type="synonym">Asterina miniata</name>
    <dbReference type="NCBI Taxonomy" id="46514"/>
    <lineage>
        <taxon>Eukaryota</taxon>
        <taxon>Metazoa</taxon>
        <taxon>Echinodermata</taxon>
        <taxon>Eleutherozoa</taxon>
        <taxon>Asterozoa</taxon>
        <taxon>Asteroidea</taxon>
        <taxon>Valvatacea</taxon>
        <taxon>Valvatida</taxon>
        <taxon>Asterinidae</taxon>
        <taxon>Patiria</taxon>
    </lineage>
</organism>
<proteinExistence type="predicted"/>